<dbReference type="PANTHER" id="PTHR33137:SF4">
    <property type="entry name" value="MEDIATOR OF RNA POLYMERASE II TRANSCRIPTION SUBUNIT 15A-RELATED"/>
    <property type="match status" value="1"/>
</dbReference>
<dbReference type="AlphaFoldDB" id="A0A8T2ZYU0"/>
<feature type="compositionally biased region" description="Low complexity" evidence="1">
    <location>
        <begin position="336"/>
        <end position="349"/>
    </location>
</feature>
<keyword evidence="4" id="KW-1185">Reference proteome</keyword>
<feature type="compositionally biased region" description="Basic and acidic residues" evidence="1">
    <location>
        <begin position="355"/>
        <end position="378"/>
    </location>
</feature>
<feature type="region of interest" description="Disordered" evidence="1">
    <location>
        <begin position="681"/>
        <end position="708"/>
    </location>
</feature>
<dbReference type="GO" id="GO:0003713">
    <property type="term" value="F:transcription coactivator activity"/>
    <property type="evidence" value="ECO:0007669"/>
    <property type="project" value="InterPro"/>
</dbReference>
<feature type="compositionally biased region" description="Low complexity" evidence="1">
    <location>
        <begin position="247"/>
        <end position="261"/>
    </location>
</feature>
<feature type="region of interest" description="Disordered" evidence="1">
    <location>
        <begin position="304"/>
        <end position="382"/>
    </location>
</feature>
<evidence type="ECO:0000313" key="3">
    <source>
        <dbReference type="EMBL" id="KAH8522713.1"/>
    </source>
</evidence>
<evidence type="ECO:0000259" key="2">
    <source>
        <dbReference type="Pfam" id="PF21539"/>
    </source>
</evidence>
<sequence length="876" mass="96869">MDFQENWSWRCQHMEDSDWSSELPAEFRRDVVNDIVETITQAVKPSPLQVTLPSILKLASSYLSRIAAKLREIKKSSNATISSSSSNSSFSTEIPSDPEAQNNQSQVHKQDQPCTIHHSGLANQHQAAQQHLQTNFENKVASAPVMLSLANLPSTRPPDRGLTQVPKSNVSLNTNLKDSPGDLQKSSENLKGEMEHSGNSGNCEQERGILHSPQVIAQHDPEEFLNFQQGSCLELQSSTLSMVKRNPQTTPAQQQQTQQAPSTRHSPPSMVEQPLLLSQQQEQPKGQKAVATDVSQKLLIAQESRVPDPQHHRQPKLPCPYNDCQSLQSYSPTPEQKLLSQSQPPKLQQILNLSRQDEQQDDIKSEQHLCESNSERENVVNPVQQVSMRSLQLPLSTLPQPNDIKFLLKNNRNERAKANSGRSSSVAQRMDPKQKKSLHHVSAQKKNQESQQSQLCQQLIKGNQEVPQQMQQDDEMPHQLNEVNDVKMTQGIEHETALNQRPEVKNLKFRQVTAVKSGVPPSISSPRHIQTEPVQLPRHFPLTNQHNMLRSHTIVGSSSHSVNSQPGFSAKFLSNDSSYLNTDGFGFDASTINFGESCDAEKPILRLIKAVNSISSKALSASVSEIGSVVNLADSMAGSVPVYGSKGSVSEDLGVTSKTNPVARYFSMGCSTFGMRKVKRSTKAVPLNDKTPASPKKSGSESTTFCPNKKPRIQVSRAVLKEIEEINQQLIDTVLDISDEETDSTTGGPDGGGIIIKCSFIAVSISPNFNSKEDFDQISKIQPLKLLVPTKYPYCSPIVLEKLPEEVSEKHDDLSVKARVKLNLHLRNLLQPMSIGEMARTWDKCARTAISEHAVKNGGGCVFSKYGTWENCFSAA</sequence>
<feature type="region of interest" description="Disordered" evidence="1">
    <location>
        <begin position="411"/>
        <end position="453"/>
    </location>
</feature>
<proteinExistence type="predicted"/>
<evidence type="ECO:0000256" key="1">
    <source>
        <dbReference type="SAM" id="MobiDB-lite"/>
    </source>
</evidence>
<reference evidence="3" key="1">
    <citation type="journal article" date="2021" name="J. Hered.">
        <title>Genome Assembly of Salicaceae Populus deltoides (Eastern Cottonwood) I-69 Based on Nanopore Sequencing and Hi-C Technologies.</title>
        <authorList>
            <person name="Bai S."/>
            <person name="Wu H."/>
            <person name="Zhang J."/>
            <person name="Pan Z."/>
            <person name="Zhao W."/>
            <person name="Li Z."/>
            <person name="Tong C."/>
        </authorList>
    </citation>
    <scope>NUCLEOTIDE SEQUENCE</scope>
    <source>
        <tissue evidence="3">Leaf</tissue>
    </source>
</reference>
<name>A0A8T2ZYU0_POPDE</name>
<gene>
    <name evidence="3" type="ORF">H0E87_003383</name>
</gene>
<dbReference type="PANTHER" id="PTHR33137">
    <property type="entry name" value="MEDIATOR OF RNA POLYMERASE II TRANSCRIPTION SUBUNIT 15A-RELATED"/>
    <property type="match status" value="1"/>
</dbReference>
<feature type="domain" description="ARC105/Med15 mediator subunit C-terminal" evidence="2">
    <location>
        <begin position="777"/>
        <end position="847"/>
    </location>
</feature>
<feature type="compositionally biased region" description="Polar residues" evidence="1">
    <location>
        <begin position="323"/>
        <end position="334"/>
    </location>
</feature>
<accession>A0A8T2ZYU0</accession>
<dbReference type="Proteomes" id="UP000807159">
    <property type="component" value="Chromosome 1"/>
</dbReference>
<dbReference type="InterPro" id="IPR048386">
    <property type="entry name" value="Med15_C"/>
</dbReference>
<organism evidence="3 4">
    <name type="scientific">Populus deltoides</name>
    <name type="common">Eastern poplar</name>
    <name type="synonym">Eastern cottonwood</name>
    <dbReference type="NCBI Taxonomy" id="3696"/>
    <lineage>
        <taxon>Eukaryota</taxon>
        <taxon>Viridiplantae</taxon>
        <taxon>Streptophyta</taxon>
        <taxon>Embryophyta</taxon>
        <taxon>Tracheophyta</taxon>
        <taxon>Spermatophyta</taxon>
        <taxon>Magnoliopsida</taxon>
        <taxon>eudicotyledons</taxon>
        <taxon>Gunneridae</taxon>
        <taxon>Pentapetalae</taxon>
        <taxon>rosids</taxon>
        <taxon>fabids</taxon>
        <taxon>Malpighiales</taxon>
        <taxon>Salicaceae</taxon>
        <taxon>Saliceae</taxon>
        <taxon>Populus</taxon>
    </lineage>
</organism>
<dbReference type="Pfam" id="PF21539">
    <property type="entry name" value="Med15_C"/>
    <property type="match status" value="1"/>
</dbReference>
<feature type="compositionally biased region" description="Low complexity" evidence="1">
    <location>
        <begin position="76"/>
        <end position="95"/>
    </location>
</feature>
<feature type="compositionally biased region" description="Polar residues" evidence="1">
    <location>
        <begin position="165"/>
        <end position="177"/>
    </location>
</feature>
<dbReference type="InterPro" id="IPR044661">
    <property type="entry name" value="MED15a/b/c-like"/>
</dbReference>
<dbReference type="GO" id="GO:0031490">
    <property type="term" value="F:chromatin DNA binding"/>
    <property type="evidence" value="ECO:0007669"/>
    <property type="project" value="InterPro"/>
</dbReference>
<feature type="region of interest" description="Disordered" evidence="1">
    <location>
        <begin position="76"/>
        <end position="112"/>
    </location>
</feature>
<evidence type="ECO:0000313" key="4">
    <source>
        <dbReference type="Proteomes" id="UP000807159"/>
    </source>
</evidence>
<feature type="region of interest" description="Disordered" evidence="1">
    <location>
        <begin position="151"/>
        <end position="205"/>
    </location>
</feature>
<dbReference type="EMBL" id="JACEGQ020000001">
    <property type="protein sequence ID" value="KAH8522713.1"/>
    <property type="molecule type" value="Genomic_DNA"/>
</dbReference>
<comment type="caution">
    <text evidence="3">The sequence shown here is derived from an EMBL/GenBank/DDBJ whole genome shotgun (WGS) entry which is preliminary data.</text>
</comment>
<feature type="region of interest" description="Disordered" evidence="1">
    <location>
        <begin position="246"/>
        <end position="271"/>
    </location>
</feature>
<protein>
    <recommendedName>
        <fullName evidence="2">ARC105/Med15 mediator subunit C-terminal domain-containing protein</fullName>
    </recommendedName>
</protein>